<dbReference type="GO" id="GO:0046872">
    <property type="term" value="F:metal ion binding"/>
    <property type="evidence" value="ECO:0007669"/>
    <property type="project" value="UniProtKB-KW"/>
</dbReference>
<accession>A0A3R9WD64</accession>
<evidence type="ECO:0000256" key="1">
    <source>
        <dbReference type="ARBA" id="ARBA00008635"/>
    </source>
</evidence>
<dbReference type="Gene3D" id="1.20.120.450">
    <property type="entry name" value="dinb family like domain"/>
    <property type="match status" value="1"/>
</dbReference>
<dbReference type="Proteomes" id="UP000269669">
    <property type="component" value="Unassembled WGS sequence"/>
</dbReference>
<dbReference type="PANTHER" id="PTHR37302:SF3">
    <property type="entry name" value="DAMAGE-INDUCIBLE PROTEIN DINB"/>
    <property type="match status" value="1"/>
</dbReference>
<evidence type="ECO:0000313" key="4">
    <source>
        <dbReference type="EMBL" id="RSL14560.1"/>
    </source>
</evidence>
<name>A0A3R9WD64_9BACT</name>
<dbReference type="InterPro" id="IPR007837">
    <property type="entry name" value="DinB"/>
</dbReference>
<protein>
    <submittedName>
        <fullName evidence="4">Putative damage-inducible protein DinB</fullName>
    </submittedName>
</protein>
<evidence type="ECO:0000256" key="2">
    <source>
        <dbReference type="ARBA" id="ARBA00022723"/>
    </source>
</evidence>
<evidence type="ECO:0000256" key="3">
    <source>
        <dbReference type="PIRSR" id="PIRSR607837-1"/>
    </source>
</evidence>
<comment type="similarity">
    <text evidence="1">Belongs to the DinB family.</text>
</comment>
<proteinExistence type="inferred from homology"/>
<dbReference type="PANTHER" id="PTHR37302">
    <property type="entry name" value="SLR1116 PROTEIN"/>
    <property type="match status" value="1"/>
</dbReference>
<evidence type="ECO:0000313" key="5">
    <source>
        <dbReference type="Proteomes" id="UP000269669"/>
    </source>
</evidence>
<dbReference type="AlphaFoldDB" id="A0A3R9WD64"/>
<sequence>MLAQTDYSAWATRLVLDVCSQLTPEQLDSELGASHSSVLRTLRHIHDGERVWLRRLIEVDNVRLPPGPAPEHSFELIVQSWPELWRGYREWIEAASEDELTEEISTLLPSTVLAGGAELRVPRWQIVLHAVNHSTFHRGQIITMLRSLGVTPPATDLTFYCLTL</sequence>
<gene>
    <name evidence="4" type="ORF">EDE15_0012</name>
</gene>
<dbReference type="Pfam" id="PF05163">
    <property type="entry name" value="DinB"/>
    <property type="match status" value="1"/>
</dbReference>
<feature type="binding site" evidence="3">
    <location>
        <position position="44"/>
    </location>
    <ligand>
        <name>a divalent metal cation</name>
        <dbReference type="ChEBI" id="CHEBI:60240"/>
    </ligand>
</feature>
<feature type="binding site" evidence="3">
    <location>
        <position position="137"/>
    </location>
    <ligand>
        <name>a divalent metal cation</name>
        <dbReference type="ChEBI" id="CHEBI:60240"/>
    </ligand>
</feature>
<keyword evidence="5" id="KW-1185">Reference proteome</keyword>
<dbReference type="RefSeq" id="WP_185826957.1">
    <property type="nucleotide sequence ID" value="NZ_RSDW01000001.1"/>
</dbReference>
<dbReference type="EMBL" id="RSDW01000001">
    <property type="protein sequence ID" value="RSL14560.1"/>
    <property type="molecule type" value="Genomic_DNA"/>
</dbReference>
<dbReference type="SUPFAM" id="SSF109854">
    <property type="entry name" value="DinB/YfiT-like putative metalloenzymes"/>
    <property type="match status" value="1"/>
</dbReference>
<feature type="binding site" evidence="3">
    <location>
        <position position="133"/>
    </location>
    <ligand>
        <name>a divalent metal cation</name>
        <dbReference type="ChEBI" id="CHEBI:60240"/>
    </ligand>
</feature>
<keyword evidence="2 3" id="KW-0479">Metal-binding</keyword>
<comment type="caution">
    <text evidence="4">The sequence shown here is derived from an EMBL/GenBank/DDBJ whole genome shotgun (WGS) entry which is preliminary data.</text>
</comment>
<reference evidence="4 5" key="1">
    <citation type="submission" date="2018-12" db="EMBL/GenBank/DDBJ databases">
        <title>Sequencing of bacterial isolates from soil warming experiment in Harvard Forest, Massachusetts, USA.</title>
        <authorList>
            <person name="Deangelis K."/>
        </authorList>
    </citation>
    <scope>NUCLEOTIDE SEQUENCE [LARGE SCALE GENOMIC DNA]</scope>
    <source>
        <strain evidence="4 5">EB153</strain>
    </source>
</reference>
<organism evidence="4 5">
    <name type="scientific">Edaphobacter aggregans</name>
    <dbReference type="NCBI Taxonomy" id="570835"/>
    <lineage>
        <taxon>Bacteria</taxon>
        <taxon>Pseudomonadati</taxon>
        <taxon>Acidobacteriota</taxon>
        <taxon>Terriglobia</taxon>
        <taxon>Terriglobales</taxon>
        <taxon>Acidobacteriaceae</taxon>
        <taxon>Edaphobacter</taxon>
    </lineage>
</organism>
<dbReference type="InterPro" id="IPR034660">
    <property type="entry name" value="DinB/YfiT-like"/>
</dbReference>